<feature type="compositionally biased region" description="Low complexity" evidence="1">
    <location>
        <begin position="307"/>
        <end position="325"/>
    </location>
</feature>
<dbReference type="AlphaFoldDB" id="A0A401GQF3"/>
<proteinExistence type="predicted"/>
<name>A0A401GQF3_9APHY</name>
<keyword evidence="3" id="KW-1185">Reference proteome</keyword>
<gene>
    <name evidence="2" type="ORF">SCP_0604320</name>
</gene>
<dbReference type="EMBL" id="BFAD01000006">
    <property type="protein sequence ID" value="GBE84453.1"/>
    <property type="molecule type" value="Genomic_DNA"/>
</dbReference>
<evidence type="ECO:0000256" key="1">
    <source>
        <dbReference type="SAM" id="MobiDB-lite"/>
    </source>
</evidence>
<organism evidence="2 3">
    <name type="scientific">Sparassis crispa</name>
    <dbReference type="NCBI Taxonomy" id="139825"/>
    <lineage>
        <taxon>Eukaryota</taxon>
        <taxon>Fungi</taxon>
        <taxon>Dikarya</taxon>
        <taxon>Basidiomycota</taxon>
        <taxon>Agaricomycotina</taxon>
        <taxon>Agaricomycetes</taxon>
        <taxon>Polyporales</taxon>
        <taxon>Sparassidaceae</taxon>
        <taxon>Sparassis</taxon>
    </lineage>
</organism>
<feature type="compositionally biased region" description="Basic and acidic residues" evidence="1">
    <location>
        <begin position="261"/>
        <end position="276"/>
    </location>
</feature>
<dbReference type="GeneID" id="38781370"/>
<dbReference type="RefSeq" id="XP_027615366.1">
    <property type="nucleotide sequence ID" value="XM_027759565.1"/>
</dbReference>
<dbReference type="InParanoid" id="A0A401GQF3"/>
<reference evidence="2 3" key="1">
    <citation type="journal article" date="2018" name="Sci. Rep.">
        <title>Genome sequence of the cauliflower mushroom Sparassis crispa (Hanabiratake) and its association with beneficial usage.</title>
        <authorList>
            <person name="Kiyama R."/>
            <person name="Furutani Y."/>
            <person name="Kawaguchi K."/>
            <person name="Nakanishi T."/>
        </authorList>
    </citation>
    <scope>NUCLEOTIDE SEQUENCE [LARGE SCALE GENOMIC DNA]</scope>
</reference>
<feature type="compositionally biased region" description="Polar residues" evidence="1">
    <location>
        <begin position="186"/>
        <end position="198"/>
    </location>
</feature>
<accession>A0A401GQF3</accession>
<feature type="region of interest" description="Disordered" evidence="1">
    <location>
        <begin position="257"/>
        <end position="341"/>
    </location>
</feature>
<feature type="region of interest" description="Disordered" evidence="1">
    <location>
        <begin position="173"/>
        <end position="244"/>
    </location>
</feature>
<evidence type="ECO:0000313" key="2">
    <source>
        <dbReference type="EMBL" id="GBE84453.1"/>
    </source>
</evidence>
<evidence type="ECO:0000313" key="3">
    <source>
        <dbReference type="Proteomes" id="UP000287166"/>
    </source>
</evidence>
<dbReference type="Proteomes" id="UP000287166">
    <property type="component" value="Unassembled WGS sequence"/>
</dbReference>
<comment type="caution">
    <text evidence="2">The sequence shown here is derived from an EMBL/GenBank/DDBJ whole genome shotgun (WGS) entry which is preliminary data.</text>
</comment>
<sequence>MFGDSHTSNHAGTSDECSESINYCDIVAPCILFQSCHPTDLISFDLQDQATVRVAYPCENGHPVLPQHFKMWYQDRRTHFPVYCFCTLVEGAAIRARCVEVRKPDSDLCGQYILTCGYQPNRCGYFVIPKKAYDTVFYRASIAAPSAPLWPETPVPPSPALYMPPPPPYIASTSSMPQTPPAQALTLASVQSPPSDSQAFDDFLRENFPPLSPPSPENPHRLPLSLPPLPTLASRPTRGIGKGKALERTCSLRAGSSSLEECDRYPRPMSSDRPERQVSLPDISPDITVISVVSSGSSLPPSPPSSSPLGSSPPALPSSLASVAMLPPPPPSPVSAPINSQSGSPVVDDIFATLNFVDEIEHRADTNREFSLPDVHDALQAMFNNVPPLLGPQHSAQDELLRRFDSDKGLTWAEMPEIAAACNRCSRWFSKRAYALHVASGQCN</sequence>
<protein>
    <submittedName>
        <fullName evidence="2">Uncharacterized protein</fullName>
    </submittedName>
</protein>